<evidence type="ECO:0000313" key="2">
    <source>
        <dbReference type="EMBL" id="MFG3818011.1"/>
    </source>
</evidence>
<dbReference type="Pfam" id="PF08861">
    <property type="entry name" value="DUF1828"/>
    <property type="match status" value="1"/>
</dbReference>
<evidence type="ECO:0000313" key="3">
    <source>
        <dbReference type="Proteomes" id="UP001604335"/>
    </source>
</evidence>
<feature type="domain" description="DUF1828" evidence="1">
    <location>
        <begin position="30"/>
        <end position="115"/>
    </location>
</feature>
<sequence length="252" mass="28562">MTAAPCQLIADTIGQLYTCSEVNGLVRIRTPYLYPDGDVIDLFLKPETQTLTDLGETLRWLDLQTFRQSLSKKQEWFLQDIQVTYGVELYEGMLLIRVQNNLAKAITRLAQGAIAASNLWLLNRTRLASTVNDDLADLLEERQIPYERDIKVVGRSARSWSMDFQTRHPRRSTLIKVLSTGNRGAASSKVNNAVAAWVDLNQLQLTTEPLHFISLFDDSLDVWSSSHLSQLAEFSNICYLSQPEELIEQLVT</sequence>
<proteinExistence type="predicted"/>
<evidence type="ECO:0000259" key="1">
    <source>
        <dbReference type="Pfam" id="PF08861"/>
    </source>
</evidence>
<protein>
    <submittedName>
        <fullName evidence="2">DUF1828 domain-containing protein</fullName>
    </submittedName>
</protein>
<dbReference type="Proteomes" id="UP001604335">
    <property type="component" value="Unassembled WGS sequence"/>
</dbReference>
<reference evidence="3" key="1">
    <citation type="journal article" date="2024" name="Algal Res.">
        <title>Biochemical, toxicological and genomic investigation of a high-biomass producing Limnothrix strain isolated from Italian shallow drinking water reservoir.</title>
        <authorList>
            <person name="Simonazzi M."/>
            <person name="Shishido T.K."/>
            <person name="Delbaje E."/>
            <person name="Wahlsten M."/>
            <person name="Fewer D.P."/>
            <person name="Sivonen K."/>
            <person name="Pezzolesi L."/>
            <person name="Pistocchi R."/>
        </authorList>
    </citation>
    <scope>NUCLEOTIDE SEQUENCE [LARGE SCALE GENOMIC DNA]</scope>
    <source>
        <strain evidence="3">LRLZ20PSL1</strain>
    </source>
</reference>
<dbReference type="InterPro" id="IPR014960">
    <property type="entry name" value="DUF1828"/>
</dbReference>
<dbReference type="EMBL" id="JAZAQF010000059">
    <property type="protein sequence ID" value="MFG3818011.1"/>
    <property type="molecule type" value="Genomic_DNA"/>
</dbReference>
<name>A0ABW7CDP6_9CYAN</name>
<comment type="caution">
    <text evidence="2">The sequence shown here is derived from an EMBL/GenBank/DDBJ whole genome shotgun (WGS) entry which is preliminary data.</text>
</comment>
<keyword evidence="3" id="KW-1185">Reference proteome</keyword>
<organism evidence="2 3">
    <name type="scientific">Limnothrix redekei LRLZ20PSL1</name>
    <dbReference type="NCBI Taxonomy" id="3112953"/>
    <lineage>
        <taxon>Bacteria</taxon>
        <taxon>Bacillati</taxon>
        <taxon>Cyanobacteriota</taxon>
        <taxon>Cyanophyceae</taxon>
        <taxon>Pseudanabaenales</taxon>
        <taxon>Pseudanabaenaceae</taxon>
        <taxon>Limnothrix</taxon>
    </lineage>
</organism>
<dbReference type="RefSeq" id="WP_393012828.1">
    <property type="nucleotide sequence ID" value="NZ_JAZAQF010000059.1"/>
</dbReference>
<gene>
    <name evidence="2" type="ORF">VPK24_10220</name>
</gene>
<accession>A0ABW7CDP6</accession>